<accession>A0A0X3URW8</accession>
<feature type="region of interest" description="Disordered" evidence="1">
    <location>
        <begin position="63"/>
        <end position="85"/>
    </location>
</feature>
<dbReference type="RefSeq" id="WP_067690139.1">
    <property type="nucleotide sequence ID" value="NZ_LLZH01000109.1"/>
</dbReference>
<dbReference type="EMBL" id="LLZH01000109">
    <property type="protein sequence ID" value="KUL35303.1"/>
    <property type="molecule type" value="Genomic_DNA"/>
</dbReference>
<reference evidence="2 3" key="1">
    <citation type="submission" date="2015-10" db="EMBL/GenBank/DDBJ databases">
        <authorList>
            <person name="Gilbert D.G."/>
        </authorList>
    </citation>
    <scope>NUCLEOTIDE SEQUENCE [LARGE SCALE GENOMIC DNA]</scope>
    <source>
        <strain evidence="2 3">NRRL B-16712</strain>
    </source>
</reference>
<evidence type="ECO:0000313" key="3">
    <source>
        <dbReference type="Proteomes" id="UP000053244"/>
    </source>
</evidence>
<protein>
    <submittedName>
        <fullName evidence="2">Uncharacterized protein</fullName>
    </submittedName>
</protein>
<gene>
    <name evidence="2" type="ORF">ADL15_14890</name>
</gene>
<dbReference type="Proteomes" id="UP000053244">
    <property type="component" value="Unassembled WGS sequence"/>
</dbReference>
<evidence type="ECO:0000256" key="1">
    <source>
        <dbReference type="SAM" id="MobiDB-lite"/>
    </source>
</evidence>
<name>A0A0X3URW8_9ACTN</name>
<dbReference type="AlphaFoldDB" id="A0A0X3URW8"/>
<comment type="caution">
    <text evidence="2">The sequence shown here is derived from an EMBL/GenBank/DDBJ whole genome shotgun (WGS) entry which is preliminary data.</text>
</comment>
<keyword evidence="3" id="KW-1185">Reference proteome</keyword>
<sequence>MTSGGGGETGPVGRNGCPVVGGRYSGCPVTGALTDGFGAGRVVADRRGATVVAVAGADRLGSGAGRTGTAVDGSPDVATTPAAGGVGDPWLSVIA</sequence>
<evidence type="ECO:0000313" key="2">
    <source>
        <dbReference type="EMBL" id="KUL35303.1"/>
    </source>
</evidence>
<proteinExistence type="predicted"/>
<organism evidence="2 3">
    <name type="scientific">Actinoplanes awajinensis subsp. mycoplanecinus</name>
    <dbReference type="NCBI Taxonomy" id="135947"/>
    <lineage>
        <taxon>Bacteria</taxon>
        <taxon>Bacillati</taxon>
        <taxon>Actinomycetota</taxon>
        <taxon>Actinomycetes</taxon>
        <taxon>Micromonosporales</taxon>
        <taxon>Micromonosporaceae</taxon>
        <taxon>Actinoplanes</taxon>
    </lineage>
</organism>